<evidence type="ECO:0000256" key="4">
    <source>
        <dbReference type="ARBA" id="ARBA00022722"/>
    </source>
</evidence>
<comment type="similarity">
    <text evidence="2">Belongs to the RNase H family.</text>
</comment>
<dbReference type="Gene3D" id="3.30.420.10">
    <property type="entry name" value="Ribonuclease H-like superfamily/Ribonuclease H"/>
    <property type="match status" value="1"/>
</dbReference>
<reference evidence="9 10" key="1">
    <citation type="submission" date="2023-06" db="EMBL/GenBank/DDBJ databases">
        <title>Black Yeasts Isolated from many extreme environments.</title>
        <authorList>
            <person name="Coleine C."/>
            <person name="Stajich J.E."/>
            <person name="Selbmann L."/>
        </authorList>
    </citation>
    <scope>NUCLEOTIDE SEQUENCE [LARGE SCALE GENOMIC DNA]</scope>
    <source>
        <strain evidence="9 10">CCFEE 5887</strain>
    </source>
</reference>
<dbReference type="GO" id="GO:0003676">
    <property type="term" value="F:nucleic acid binding"/>
    <property type="evidence" value="ECO:0007669"/>
    <property type="project" value="InterPro"/>
</dbReference>
<dbReference type="InterPro" id="IPR036397">
    <property type="entry name" value="RNaseH_sf"/>
</dbReference>
<dbReference type="InterPro" id="IPR050092">
    <property type="entry name" value="RNase_H"/>
</dbReference>
<dbReference type="GO" id="GO:0043137">
    <property type="term" value="P:DNA replication, removal of RNA primer"/>
    <property type="evidence" value="ECO:0007669"/>
    <property type="project" value="TreeGrafter"/>
</dbReference>
<organism evidence="9 10">
    <name type="scientific">Vermiconidia calcicola</name>
    <dbReference type="NCBI Taxonomy" id="1690605"/>
    <lineage>
        <taxon>Eukaryota</taxon>
        <taxon>Fungi</taxon>
        <taxon>Dikarya</taxon>
        <taxon>Ascomycota</taxon>
        <taxon>Pezizomycotina</taxon>
        <taxon>Dothideomycetes</taxon>
        <taxon>Dothideomycetidae</taxon>
        <taxon>Mycosphaerellales</taxon>
        <taxon>Extremaceae</taxon>
        <taxon>Vermiconidia</taxon>
    </lineage>
</organism>
<keyword evidence="7" id="KW-0378">Hydrolase</keyword>
<evidence type="ECO:0000256" key="1">
    <source>
        <dbReference type="ARBA" id="ARBA00000077"/>
    </source>
</evidence>
<evidence type="ECO:0000256" key="7">
    <source>
        <dbReference type="ARBA" id="ARBA00022801"/>
    </source>
</evidence>
<evidence type="ECO:0000313" key="9">
    <source>
        <dbReference type="EMBL" id="KAK5540896.1"/>
    </source>
</evidence>
<proteinExistence type="inferred from homology"/>
<keyword evidence="5" id="KW-0479">Metal-binding</keyword>
<evidence type="ECO:0000256" key="2">
    <source>
        <dbReference type="ARBA" id="ARBA00005300"/>
    </source>
</evidence>
<dbReference type="CDD" id="cd13934">
    <property type="entry name" value="RNase_H_Dikarya_like"/>
    <property type="match status" value="1"/>
</dbReference>
<keyword evidence="10" id="KW-1185">Reference proteome</keyword>
<dbReference type="GO" id="GO:0046872">
    <property type="term" value="F:metal ion binding"/>
    <property type="evidence" value="ECO:0007669"/>
    <property type="project" value="UniProtKB-KW"/>
</dbReference>
<keyword evidence="6" id="KW-0255">Endonuclease</keyword>
<dbReference type="InterPro" id="IPR012337">
    <property type="entry name" value="RNaseH-like_sf"/>
</dbReference>
<evidence type="ECO:0000313" key="10">
    <source>
        <dbReference type="Proteomes" id="UP001345827"/>
    </source>
</evidence>
<sequence>MDLVGMMVHEKYKLTLAQSRPRRNFNPRKTRRYGRITFDPDYLVRYSPKWKYARLYNFPFPGAHWQPRMRTLVVSVDGGSRGNNRLDPKSRAAWGVYFGPDCPRNACGMLDRAVPQTSSRAELEAVRNALGIVQGMKKAGELDGWREVILKVDSDYVARSLSEWIWSWEQNGYVTRKGTPVEHGDLIREIHATINSMEEEMAVRFWRVGREWNREADALVNHALDDGADSGYEDSP</sequence>
<evidence type="ECO:0000259" key="8">
    <source>
        <dbReference type="PROSITE" id="PS50879"/>
    </source>
</evidence>
<comment type="catalytic activity">
    <reaction evidence="1">
        <text>Endonucleolytic cleavage to 5'-phosphomonoester.</text>
        <dbReference type="EC" id="3.1.26.4"/>
    </reaction>
</comment>
<dbReference type="PANTHER" id="PTHR10642:SF26">
    <property type="entry name" value="RIBONUCLEASE H1"/>
    <property type="match status" value="1"/>
</dbReference>
<dbReference type="Proteomes" id="UP001345827">
    <property type="component" value="Unassembled WGS sequence"/>
</dbReference>
<evidence type="ECO:0000256" key="5">
    <source>
        <dbReference type="ARBA" id="ARBA00022723"/>
    </source>
</evidence>
<gene>
    <name evidence="9" type="ORF">LTR25_002673</name>
</gene>
<name>A0AAV9QFX4_9PEZI</name>
<dbReference type="SUPFAM" id="SSF53098">
    <property type="entry name" value="Ribonuclease H-like"/>
    <property type="match status" value="1"/>
</dbReference>
<dbReference type="EC" id="3.1.26.4" evidence="3"/>
<dbReference type="AlphaFoldDB" id="A0AAV9QFX4"/>
<evidence type="ECO:0000256" key="3">
    <source>
        <dbReference type="ARBA" id="ARBA00012180"/>
    </source>
</evidence>
<protein>
    <recommendedName>
        <fullName evidence="3">ribonuclease H</fullName>
        <ecNumber evidence="3">3.1.26.4</ecNumber>
    </recommendedName>
</protein>
<accession>A0AAV9QFX4</accession>
<comment type="caution">
    <text evidence="9">The sequence shown here is derived from an EMBL/GenBank/DDBJ whole genome shotgun (WGS) entry which is preliminary data.</text>
</comment>
<evidence type="ECO:0000256" key="6">
    <source>
        <dbReference type="ARBA" id="ARBA00022759"/>
    </source>
</evidence>
<dbReference type="PANTHER" id="PTHR10642">
    <property type="entry name" value="RIBONUCLEASE H1"/>
    <property type="match status" value="1"/>
</dbReference>
<dbReference type="GO" id="GO:0004523">
    <property type="term" value="F:RNA-DNA hybrid ribonuclease activity"/>
    <property type="evidence" value="ECO:0007669"/>
    <property type="project" value="UniProtKB-EC"/>
</dbReference>
<keyword evidence="4" id="KW-0540">Nuclease</keyword>
<dbReference type="Pfam" id="PF00075">
    <property type="entry name" value="RNase_H"/>
    <property type="match status" value="1"/>
</dbReference>
<dbReference type="InterPro" id="IPR002156">
    <property type="entry name" value="RNaseH_domain"/>
</dbReference>
<feature type="domain" description="RNase H type-1" evidence="8">
    <location>
        <begin position="68"/>
        <end position="225"/>
    </location>
</feature>
<dbReference type="EMBL" id="JAXLQG010000004">
    <property type="protein sequence ID" value="KAK5540896.1"/>
    <property type="molecule type" value="Genomic_DNA"/>
</dbReference>
<dbReference type="PROSITE" id="PS50879">
    <property type="entry name" value="RNASE_H_1"/>
    <property type="match status" value="1"/>
</dbReference>